<evidence type="ECO:0000313" key="1">
    <source>
        <dbReference type="EMBL" id="NKQ56940.1"/>
    </source>
</evidence>
<protein>
    <submittedName>
        <fullName evidence="1">Uncharacterized protein</fullName>
    </submittedName>
</protein>
<sequence>MHALATAAQVDSEAAELLEDIRRQRHTGQERIVTALSSLDALDPGLDFAEAADLTYAALSPDVHRILTVERGWTADQYEHWPRRSPGLLLRPGLHS</sequence>
<accession>A0ABX1JAX9</accession>
<comment type="caution">
    <text evidence="1">The sequence shown here is derived from an EMBL/GenBank/DDBJ whole genome shotgun (WGS) entry which is preliminary data.</text>
</comment>
<dbReference type="EMBL" id="JAAXLS010000029">
    <property type="protein sequence ID" value="NKQ56940.1"/>
    <property type="molecule type" value="Genomic_DNA"/>
</dbReference>
<dbReference type="RefSeq" id="WP_168519970.1">
    <property type="nucleotide sequence ID" value="NZ_JAAXLS010000029.1"/>
</dbReference>
<proteinExistence type="predicted"/>
<dbReference type="Proteomes" id="UP000715441">
    <property type="component" value="Unassembled WGS sequence"/>
</dbReference>
<organism evidence="1 2">
    <name type="scientific">Amycolatopsis acididurans</name>
    <dbReference type="NCBI Taxonomy" id="2724524"/>
    <lineage>
        <taxon>Bacteria</taxon>
        <taxon>Bacillati</taxon>
        <taxon>Actinomycetota</taxon>
        <taxon>Actinomycetes</taxon>
        <taxon>Pseudonocardiales</taxon>
        <taxon>Pseudonocardiaceae</taxon>
        <taxon>Amycolatopsis</taxon>
    </lineage>
</organism>
<reference evidence="1 2" key="1">
    <citation type="submission" date="2020-04" db="EMBL/GenBank/DDBJ databases">
        <title>Novel species.</title>
        <authorList>
            <person name="Teo W.F.A."/>
            <person name="Lipun K."/>
            <person name="Srisuk N."/>
            <person name="Duangmal K."/>
        </authorList>
    </citation>
    <scope>NUCLEOTIDE SEQUENCE [LARGE SCALE GENOMIC DNA]</scope>
    <source>
        <strain evidence="1 2">K13G38</strain>
    </source>
</reference>
<name>A0ABX1JAX9_9PSEU</name>
<evidence type="ECO:0000313" key="2">
    <source>
        <dbReference type="Proteomes" id="UP000715441"/>
    </source>
</evidence>
<keyword evidence="2" id="KW-1185">Reference proteome</keyword>
<gene>
    <name evidence="1" type="ORF">HFP15_29135</name>
</gene>